<evidence type="ECO:0000256" key="1">
    <source>
        <dbReference type="ARBA" id="ARBA00004633"/>
    </source>
</evidence>
<dbReference type="GO" id="GO:0006623">
    <property type="term" value="P:protein targeting to vacuole"/>
    <property type="evidence" value="ECO:0007669"/>
    <property type="project" value="TreeGrafter"/>
</dbReference>
<evidence type="ECO:0000256" key="8">
    <source>
        <dbReference type="SAM" id="Coils"/>
    </source>
</evidence>
<protein>
    <recommendedName>
        <fullName evidence="9">VPS37 C-terminal domain-containing protein</fullName>
    </recommendedName>
</protein>
<dbReference type="OrthoDB" id="10004364at2759"/>
<sequence>MMNGYYNPIDNGLNEARRIVSQMGAEDLKRLMNNEDEVTKLVRNLPEIQQMETIKESLKERIKLLAMRNLEQEPILIHEKQKLAQLHDELRQAKEKHDSIRGEYDNQTGDTSPAMIYALLKTAASDLDQSTEETAEYFFNVKRTEDEVTEFERRFNEDRKRAHELKIKADKFNELIKMSQATSYLNSNQHMRTGGYQ</sequence>
<dbReference type="GO" id="GO:0043162">
    <property type="term" value="P:ubiquitin-dependent protein catabolic process via the multivesicular body sorting pathway"/>
    <property type="evidence" value="ECO:0007669"/>
    <property type="project" value="TreeGrafter"/>
</dbReference>
<dbReference type="PANTHER" id="PTHR13678:SF27">
    <property type="entry name" value="LD45836P"/>
    <property type="match status" value="1"/>
</dbReference>
<dbReference type="EMBL" id="CAJNOW010006081">
    <property type="protein sequence ID" value="CAF1473887.1"/>
    <property type="molecule type" value="Genomic_DNA"/>
</dbReference>
<evidence type="ECO:0000256" key="4">
    <source>
        <dbReference type="ARBA" id="ARBA00022753"/>
    </source>
</evidence>
<evidence type="ECO:0000259" key="9">
    <source>
        <dbReference type="PROSITE" id="PS51314"/>
    </source>
</evidence>
<gene>
    <name evidence="10" type="ORF">KQP761_LOCUS13188</name>
</gene>
<comment type="subcellular location">
    <subcellularLocation>
        <location evidence="1">Late endosome membrane</location>
        <topology evidence="1">Peripheral membrane protein</topology>
    </subcellularLocation>
</comment>
<dbReference type="Pfam" id="PF07200">
    <property type="entry name" value="Mod_r"/>
    <property type="match status" value="1"/>
</dbReference>
<evidence type="ECO:0000256" key="5">
    <source>
        <dbReference type="ARBA" id="ARBA00022927"/>
    </source>
</evidence>
<dbReference type="Proteomes" id="UP000663834">
    <property type="component" value="Unassembled WGS sequence"/>
</dbReference>
<dbReference type="GO" id="GO:0000813">
    <property type="term" value="C:ESCRT I complex"/>
    <property type="evidence" value="ECO:0007669"/>
    <property type="project" value="TreeGrafter"/>
</dbReference>
<evidence type="ECO:0000313" key="10">
    <source>
        <dbReference type="EMBL" id="CAF1473887.1"/>
    </source>
</evidence>
<proteinExistence type="inferred from homology"/>
<comment type="function">
    <text evidence="6">Component of the ESCRT-I complex, a regulator of vesicular trafficking process. Required for the sorting of endocytic ubiquitinated cargos into multivesicular bodies. May be involved in cell growth and differentiation.</text>
</comment>
<keyword evidence="5 7" id="KW-0653">Protein transport</keyword>
<feature type="coiled-coil region" evidence="8">
    <location>
        <begin position="48"/>
        <end position="103"/>
    </location>
</feature>
<dbReference type="AlphaFoldDB" id="A0A815R910"/>
<accession>A0A815R910</accession>
<dbReference type="InterPro" id="IPR009851">
    <property type="entry name" value="Mod_r"/>
</dbReference>
<reference evidence="10" key="1">
    <citation type="submission" date="2021-02" db="EMBL/GenBank/DDBJ databases">
        <authorList>
            <person name="Nowell W R."/>
        </authorList>
    </citation>
    <scope>NUCLEOTIDE SEQUENCE</scope>
</reference>
<feature type="domain" description="VPS37 C-terminal" evidence="9">
    <location>
        <begin position="94"/>
        <end position="186"/>
    </location>
</feature>
<name>A0A815R910_9BILA</name>
<comment type="similarity">
    <text evidence="2">Belongs to the VPS37 family.</text>
</comment>
<dbReference type="GO" id="GO:0031902">
    <property type="term" value="C:late endosome membrane"/>
    <property type="evidence" value="ECO:0007669"/>
    <property type="project" value="UniProtKB-SubCell"/>
</dbReference>
<evidence type="ECO:0000256" key="2">
    <source>
        <dbReference type="ARBA" id="ARBA00007617"/>
    </source>
</evidence>
<keyword evidence="3 7" id="KW-0813">Transport</keyword>
<organism evidence="10 11">
    <name type="scientific">Rotaria magnacalcarata</name>
    <dbReference type="NCBI Taxonomy" id="392030"/>
    <lineage>
        <taxon>Eukaryota</taxon>
        <taxon>Metazoa</taxon>
        <taxon>Spiralia</taxon>
        <taxon>Gnathifera</taxon>
        <taxon>Rotifera</taxon>
        <taxon>Eurotatoria</taxon>
        <taxon>Bdelloidea</taxon>
        <taxon>Philodinida</taxon>
        <taxon>Philodinidae</taxon>
        <taxon>Rotaria</taxon>
    </lineage>
</organism>
<evidence type="ECO:0000256" key="3">
    <source>
        <dbReference type="ARBA" id="ARBA00022448"/>
    </source>
</evidence>
<dbReference type="GO" id="GO:0006612">
    <property type="term" value="P:protein targeting to membrane"/>
    <property type="evidence" value="ECO:0007669"/>
    <property type="project" value="TreeGrafter"/>
</dbReference>
<keyword evidence="4" id="KW-0967">Endosome</keyword>
<evidence type="ECO:0000313" key="11">
    <source>
        <dbReference type="Proteomes" id="UP000663834"/>
    </source>
</evidence>
<evidence type="ECO:0000256" key="6">
    <source>
        <dbReference type="ARBA" id="ARBA00025010"/>
    </source>
</evidence>
<dbReference type="PANTHER" id="PTHR13678">
    <property type="entry name" value="VACUOLAR PROTEIN SORTING-ASSOCIATED PROTEIN 37"/>
    <property type="match status" value="1"/>
</dbReference>
<keyword evidence="8" id="KW-0175">Coiled coil</keyword>
<dbReference type="PROSITE" id="PS51314">
    <property type="entry name" value="VPS37_C"/>
    <property type="match status" value="1"/>
</dbReference>
<comment type="caution">
    <text evidence="10">The sequence shown here is derived from an EMBL/GenBank/DDBJ whole genome shotgun (WGS) entry which is preliminary data.</text>
</comment>
<evidence type="ECO:0000256" key="7">
    <source>
        <dbReference type="PROSITE-ProRule" id="PRU00646"/>
    </source>
</evidence>